<feature type="domain" description="Retrovirus-related Pol polyprotein from transposon TNT 1-94-like beta-barrel" evidence="3">
    <location>
        <begin position="109"/>
        <end position="187"/>
    </location>
</feature>
<dbReference type="SUPFAM" id="SSF57756">
    <property type="entry name" value="Retrovirus zinc finger-like domains"/>
    <property type="match status" value="1"/>
</dbReference>
<dbReference type="EMBL" id="JAFEMO010000002">
    <property type="protein sequence ID" value="KAH7576096.1"/>
    <property type="molecule type" value="Genomic_DNA"/>
</dbReference>
<protein>
    <recommendedName>
        <fullName evidence="6">Retrovirus-related Pol polyprotein from transposon TNT 1-94</fullName>
    </recommendedName>
</protein>
<dbReference type="Gene3D" id="4.10.60.10">
    <property type="entry name" value="Zinc finger, CCHC-type"/>
    <property type="match status" value="1"/>
</dbReference>
<dbReference type="PANTHER" id="PTHR46410">
    <property type="entry name" value="AT-RICH INTERACTIVE DOMAIN-CONTAINING PROTEIN 2"/>
    <property type="match status" value="1"/>
</dbReference>
<evidence type="ECO:0000259" key="2">
    <source>
        <dbReference type="Pfam" id="PF13976"/>
    </source>
</evidence>
<proteinExistence type="predicted"/>
<sequence length="354" mass="39981">MWPKTKKKKKVFEGNGASTAAANVKGKNENQKKSYPPCQHCGKKGHPPFRCWIRPDAKCAKCNQMGHEAVICNNRKQQQGEEAKTADQEEEDHLFVATCFSGIESSESWLIDSGCTNHMTYNKDLFRELSNANSSKVRVGNGKYIAVKGKGTVAISTCSGTKFISDVLYVPKIDQNLLSVGQLIEKGNKVVFEDKSCLIKDADGKDIFKVKMKGKSFALNLLEEEQTAFQIKENITDLWHKRLGHYHHQGLLQMKSKEMANDLLELDDHIPNCKACQFGKRNQSIEDWENEMVDDRPIRGIRPLSDVYQRCNVAVCEPTNYEEAKTDQNWITAIKLLKQGGVLEDMFRTADVES</sequence>
<dbReference type="Pfam" id="PF13976">
    <property type="entry name" value="gag_pre-integrs"/>
    <property type="match status" value="1"/>
</dbReference>
<evidence type="ECO:0000313" key="5">
    <source>
        <dbReference type="Proteomes" id="UP000827721"/>
    </source>
</evidence>
<dbReference type="InterPro" id="IPR054722">
    <property type="entry name" value="PolX-like_BBD"/>
</dbReference>
<evidence type="ECO:0000256" key="1">
    <source>
        <dbReference type="SAM" id="MobiDB-lite"/>
    </source>
</evidence>
<accession>A0ABQ8IHD8</accession>
<name>A0ABQ8IHD8_9ROSI</name>
<evidence type="ECO:0000313" key="4">
    <source>
        <dbReference type="EMBL" id="KAH7576096.1"/>
    </source>
</evidence>
<dbReference type="InterPro" id="IPR025724">
    <property type="entry name" value="GAG-pre-integrase_dom"/>
</dbReference>
<dbReference type="InterPro" id="IPR036875">
    <property type="entry name" value="Znf_CCHC_sf"/>
</dbReference>
<gene>
    <name evidence="4" type="ORF">JRO89_XS02G0289200</name>
</gene>
<organism evidence="4 5">
    <name type="scientific">Xanthoceras sorbifolium</name>
    <dbReference type="NCBI Taxonomy" id="99658"/>
    <lineage>
        <taxon>Eukaryota</taxon>
        <taxon>Viridiplantae</taxon>
        <taxon>Streptophyta</taxon>
        <taxon>Embryophyta</taxon>
        <taxon>Tracheophyta</taxon>
        <taxon>Spermatophyta</taxon>
        <taxon>Magnoliopsida</taxon>
        <taxon>eudicotyledons</taxon>
        <taxon>Gunneridae</taxon>
        <taxon>Pentapetalae</taxon>
        <taxon>rosids</taxon>
        <taxon>malvids</taxon>
        <taxon>Sapindales</taxon>
        <taxon>Sapindaceae</taxon>
        <taxon>Xanthoceroideae</taxon>
        <taxon>Xanthoceras</taxon>
    </lineage>
</organism>
<reference evidence="4 5" key="1">
    <citation type="submission" date="2021-02" db="EMBL/GenBank/DDBJ databases">
        <title>Plant Genome Project.</title>
        <authorList>
            <person name="Zhang R.-G."/>
        </authorList>
    </citation>
    <scope>NUCLEOTIDE SEQUENCE [LARGE SCALE GENOMIC DNA]</scope>
    <source>
        <tissue evidence="4">Leaves</tissue>
    </source>
</reference>
<keyword evidence="5" id="KW-1185">Reference proteome</keyword>
<evidence type="ECO:0008006" key="6">
    <source>
        <dbReference type="Google" id="ProtNLM"/>
    </source>
</evidence>
<feature type="region of interest" description="Disordered" evidence="1">
    <location>
        <begin position="1"/>
        <end position="32"/>
    </location>
</feature>
<evidence type="ECO:0000259" key="3">
    <source>
        <dbReference type="Pfam" id="PF22936"/>
    </source>
</evidence>
<comment type="caution">
    <text evidence="4">The sequence shown here is derived from an EMBL/GenBank/DDBJ whole genome shotgun (WGS) entry which is preliminary data.</text>
</comment>
<dbReference type="Proteomes" id="UP000827721">
    <property type="component" value="Unassembled WGS sequence"/>
</dbReference>
<dbReference type="Pfam" id="PF22936">
    <property type="entry name" value="Pol_BBD"/>
    <property type="match status" value="1"/>
</dbReference>
<feature type="domain" description="GAG-pre-integrase" evidence="2">
    <location>
        <begin position="222"/>
        <end position="280"/>
    </location>
</feature>
<dbReference type="PANTHER" id="PTHR46410:SF26">
    <property type="entry name" value="BULB-TYPE LECTIN DOMAIN-CONTAINING PROTEIN-RELATED"/>
    <property type="match status" value="1"/>
</dbReference>
<feature type="compositionally biased region" description="Basic residues" evidence="1">
    <location>
        <begin position="1"/>
        <end position="10"/>
    </location>
</feature>